<comment type="caution">
    <text evidence="2">The sequence shown here is derived from an EMBL/GenBank/DDBJ whole genome shotgun (WGS) entry which is preliminary data.</text>
</comment>
<dbReference type="Proteomes" id="UP000319160">
    <property type="component" value="Unassembled WGS sequence"/>
</dbReference>
<evidence type="ECO:0000313" key="2">
    <source>
        <dbReference type="EMBL" id="TRX87758.1"/>
    </source>
</evidence>
<name>A0A553HIJ0_9PEZI</name>
<keyword evidence="3" id="KW-1185">Reference proteome</keyword>
<proteinExistence type="predicted"/>
<gene>
    <name evidence="2" type="ORF">FHL15_011350</name>
</gene>
<feature type="signal peptide" evidence="1">
    <location>
        <begin position="1"/>
        <end position="16"/>
    </location>
</feature>
<feature type="chain" id="PRO_5021863420" description="Ubiquitin 3 binding protein But2 C-terminal domain-containing protein" evidence="1">
    <location>
        <begin position="17"/>
        <end position="184"/>
    </location>
</feature>
<keyword evidence="1" id="KW-0732">Signal</keyword>
<evidence type="ECO:0000313" key="3">
    <source>
        <dbReference type="Proteomes" id="UP000319160"/>
    </source>
</evidence>
<dbReference type="OrthoDB" id="4690195at2759"/>
<reference evidence="3" key="1">
    <citation type="submission" date="2019-06" db="EMBL/GenBank/DDBJ databases">
        <title>Draft genome sequence of the griseofulvin-producing fungus Xylaria cubensis strain G536.</title>
        <authorList>
            <person name="Mead M.E."/>
            <person name="Raja H.A."/>
            <person name="Steenwyk J.L."/>
            <person name="Knowles S.L."/>
            <person name="Oberlies N.H."/>
            <person name="Rokas A."/>
        </authorList>
    </citation>
    <scope>NUCLEOTIDE SEQUENCE [LARGE SCALE GENOMIC DNA]</scope>
    <source>
        <strain evidence="3">G536</strain>
    </source>
</reference>
<sequence>MHFSSIVWPFVPLTFAFPLEPRDAPEFVITDLGATFPYPFPPYGLPSVNSFIDISVTYPDPTSSTGNNLNTTCSTGWPEGTDPAPIDWTACAGSSLQFRLPADGWTSTTNFTVELWETLASSGSGLDASHLLTSDIGNPSDPNAYLFCIEKGKFNPLTCTLTGPQGQMHRTVILPAIELSSRPA</sequence>
<organism evidence="2 3">
    <name type="scientific">Xylaria flabelliformis</name>
    <dbReference type="NCBI Taxonomy" id="2512241"/>
    <lineage>
        <taxon>Eukaryota</taxon>
        <taxon>Fungi</taxon>
        <taxon>Dikarya</taxon>
        <taxon>Ascomycota</taxon>
        <taxon>Pezizomycotina</taxon>
        <taxon>Sordariomycetes</taxon>
        <taxon>Xylariomycetidae</taxon>
        <taxon>Xylariales</taxon>
        <taxon>Xylariaceae</taxon>
        <taxon>Xylaria</taxon>
    </lineage>
</organism>
<dbReference type="AlphaFoldDB" id="A0A553HIJ0"/>
<evidence type="ECO:0000256" key="1">
    <source>
        <dbReference type="SAM" id="SignalP"/>
    </source>
</evidence>
<accession>A0A553HIJ0</accession>
<dbReference type="EMBL" id="VFLP01000125">
    <property type="protein sequence ID" value="TRX87758.1"/>
    <property type="molecule type" value="Genomic_DNA"/>
</dbReference>
<evidence type="ECO:0008006" key="4">
    <source>
        <dbReference type="Google" id="ProtNLM"/>
    </source>
</evidence>
<protein>
    <recommendedName>
        <fullName evidence="4">Ubiquitin 3 binding protein But2 C-terminal domain-containing protein</fullName>
    </recommendedName>
</protein>